<dbReference type="AlphaFoldDB" id="A0A8J2SN76"/>
<organism evidence="3 4">
    <name type="scientific">Pelagomonas calceolata</name>
    <dbReference type="NCBI Taxonomy" id="35677"/>
    <lineage>
        <taxon>Eukaryota</taxon>
        <taxon>Sar</taxon>
        <taxon>Stramenopiles</taxon>
        <taxon>Ochrophyta</taxon>
        <taxon>Pelagophyceae</taxon>
        <taxon>Pelagomonadales</taxon>
        <taxon>Pelagomonadaceae</taxon>
        <taxon>Pelagomonas</taxon>
    </lineage>
</organism>
<feature type="compositionally biased region" description="Basic and acidic residues" evidence="1">
    <location>
        <begin position="197"/>
        <end position="211"/>
    </location>
</feature>
<name>A0A8J2SN76_9STRA</name>
<comment type="caution">
    <text evidence="3">The sequence shown here is derived from an EMBL/GenBank/DDBJ whole genome shotgun (WGS) entry which is preliminary data.</text>
</comment>
<dbReference type="EMBL" id="CAKKNE010000003">
    <property type="protein sequence ID" value="CAH0370272.1"/>
    <property type="molecule type" value="Genomic_DNA"/>
</dbReference>
<keyword evidence="4" id="KW-1185">Reference proteome</keyword>
<sequence>MMRAALVLVYLQTTTPLQCPHGRRIMTRRPMSPNDIMTATEWGRLMTDASAGLVGGSMGVMGTLAVYENNRFHAKQRSICAYCEGTGFIKGASYQSSSGDWLRKADGVCINCEGTGLSIPATLDRKGIKQQDDELETKLDEIGIAALADDIVRAENSPGDMLEVTRMLQRRALARAGQKKPMTEAEKLARSRASNPKTEKAKAERVANPRK</sequence>
<dbReference type="Proteomes" id="UP000789595">
    <property type="component" value="Unassembled WGS sequence"/>
</dbReference>
<protein>
    <submittedName>
        <fullName evidence="3">Uncharacterized protein</fullName>
    </submittedName>
</protein>
<feature type="chain" id="PRO_5035164972" evidence="2">
    <location>
        <begin position="17"/>
        <end position="211"/>
    </location>
</feature>
<reference evidence="3" key="1">
    <citation type="submission" date="2021-11" db="EMBL/GenBank/DDBJ databases">
        <authorList>
            <consortium name="Genoscope - CEA"/>
            <person name="William W."/>
        </authorList>
    </citation>
    <scope>NUCLEOTIDE SEQUENCE</scope>
</reference>
<evidence type="ECO:0000313" key="3">
    <source>
        <dbReference type="EMBL" id="CAH0370272.1"/>
    </source>
</evidence>
<feature type="region of interest" description="Disordered" evidence="1">
    <location>
        <begin position="174"/>
        <end position="211"/>
    </location>
</feature>
<accession>A0A8J2SN76</accession>
<evidence type="ECO:0000313" key="4">
    <source>
        <dbReference type="Proteomes" id="UP000789595"/>
    </source>
</evidence>
<gene>
    <name evidence="3" type="ORF">PECAL_3P01480</name>
</gene>
<feature type="signal peptide" evidence="2">
    <location>
        <begin position="1"/>
        <end position="16"/>
    </location>
</feature>
<evidence type="ECO:0000256" key="1">
    <source>
        <dbReference type="SAM" id="MobiDB-lite"/>
    </source>
</evidence>
<dbReference type="OrthoDB" id="201720at2759"/>
<keyword evidence="2" id="KW-0732">Signal</keyword>
<proteinExistence type="predicted"/>
<evidence type="ECO:0000256" key="2">
    <source>
        <dbReference type="SAM" id="SignalP"/>
    </source>
</evidence>